<comment type="caution">
    <text evidence="1">The sequence shown here is derived from an EMBL/GenBank/DDBJ whole genome shotgun (WGS) entry which is preliminary data.</text>
</comment>
<dbReference type="STRING" id="1611254.A0A2G5U3M2"/>
<gene>
    <name evidence="1" type="primary">Cnig_chr_IV.g13835</name>
    <name evidence="1" type="ORF">B9Z55_013835</name>
</gene>
<evidence type="ECO:0000313" key="1">
    <source>
        <dbReference type="EMBL" id="PIC34073.1"/>
    </source>
</evidence>
<organism evidence="1 2">
    <name type="scientific">Caenorhabditis nigoni</name>
    <dbReference type="NCBI Taxonomy" id="1611254"/>
    <lineage>
        <taxon>Eukaryota</taxon>
        <taxon>Metazoa</taxon>
        <taxon>Ecdysozoa</taxon>
        <taxon>Nematoda</taxon>
        <taxon>Chromadorea</taxon>
        <taxon>Rhabditida</taxon>
        <taxon>Rhabditina</taxon>
        <taxon>Rhabditomorpha</taxon>
        <taxon>Rhabditoidea</taxon>
        <taxon>Rhabditidae</taxon>
        <taxon>Peloderinae</taxon>
        <taxon>Caenorhabditis</taxon>
    </lineage>
</organism>
<reference evidence="2" key="1">
    <citation type="submission" date="2017-10" db="EMBL/GenBank/DDBJ databases">
        <title>Rapid genome shrinkage in a self-fertile nematode reveals novel sperm competition proteins.</title>
        <authorList>
            <person name="Yin D."/>
            <person name="Schwarz E.M."/>
            <person name="Thomas C.G."/>
            <person name="Felde R.L."/>
            <person name="Korf I.F."/>
            <person name="Cutter A.D."/>
            <person name="Schartner C.M."/>
            <person name="Ralston E.J."/>
            <person name="Meyer B.J."/>
            <person name="Haag E.S."/>
        </authorList>
    </citation>
    <scope>NUCLEOTIDE SEQUENCE [LARGE SCALE GENOMIC DNA]</scope>
    <source>
        <strain evidence="2">JU1422</strain>
    </source>
</reference>
<accession>A0A2G5U3M2</accession>
<name>A0A2G5U3M2_9PELO</name>
<evidence type="ECO:0000313" key="2">
    <source>
        <dbReference type="Proteomes" id="UP000230233"/>
    </source>
</evidence>
<keyword evidence="2" id="KW-1185">Reference proteome</keyword>
<proteinExistence type="predicted"/>
<dbReference type="Proteomes" id="UP000230233">
    <property type="component" value="Chromosome IV"/>
</dbReference>
<dbReference type="AlphaFoldDB" id="A0A2G5U3M2"/>
<sequence length="83" mass="9394">MLGRFAARHAVRYSKASNRLNQCHSLSRRNVPAIRCLLAVGVQQRTFNTTASMLHRTASTEHGSVLRPRFFISVCCFLRGVYV</sequence>
<protein>
    <submittedName>
        <fullName evidence="1">Uncharacterized protein</fullName>
    </submittedName>
</protein>
<dbReference type="EMBL" id="PDUG01000004">
    <property type="protein sequence ID" value="PIC34073.1"/>
    <property type="molecule type" value="Genomic_DNA"/>
</dbReference>